<dbReference type="InterPro" id="IPR037221">
    <property type="entry name" value="H-type_lectin_dom_sf"/>
</dbReference>
<dbReference type="Pfam" id="PF00656">
    <property type="entry name" value="Peptidase_C14"/>
    <property type="match status" value="1"/>
</dbReference>
<sequence length="1211" mass="134326">MSKKYALLVGVDQYLNDPDKIRISKEGKTVTLKNLQGCVHDAESIKNVLESAYQFDEVVTLLAPLPMFGHTPVSSNRLPTFRNIKDRFMAVEAKAKEGDFFFFHFSGHGALIDTVAKSPEGRIKDPSLMTMDFCCKQPAVHDKAASIPETRASEVEISWSMSPKAFTLMTACQANEKALEVLLDGRVRGAFTSGLLKYLEDSQYQVNYRMIQDYLKANLKKQKPTVYGRDRYLFLGNSEPFFVTPLNVSIEDKKAVIQAGRAHGVCEKAEFALSPAFPSLLLTIDHVEEFRSSAKISAEVEQALLSRVTKKAVSSRWSLGSETKVQVMLDTMFTAEFQDSLYKSLGSQLANQISIVQKHDAIQESRESTVFRLRGDGKSGIEILGPEVTAGHKDSVQSIKVAGLEDTKLEDLAVEAAFSIAHLARFSLISGLKASSTTNFKPFKVTLVPEDKSLGQGPYPPGTTLIYTFENTTAQQYLYFSVINLGHEFDIEQIYPTQDGLEAVMPEDKVELRVKIQKSKNQTDLGKQVHTTNNREVYRTLVSLQTDISWKAIELPRISDAFKWKTEKQWRGDDEPRVERKINTKWWMDDQEILVAHPEKIANGESDVREGPETETEKPPEKITNGESDVREEVPEIETEKPSEKVITNGCNKLPADPSSAPAGDSTIKFCAQMFLPVDLADRAVQTALKENPENIIYSPDIFVPPAGGIGRDALDEDGWRGGEGPDGSPRLGLFVRKMWANGRTLRVRFLSDPGSYIQGKVEKYAHVWSQYANLRFEFGQSEEAEIRISFKPGGSWSYMGTDALLVDANEPTMNYGWLSNQSAEEEFSRVVTHEFGHAIGCIHEHSQPNVNIQWNKPVVYEEYARSNRWTTKDVDANVFSRYNSTDVEATAFDPTSIMEYSIPKGFTTNGFTIGLNTRLSPTDIALIQQMYPKTVASAPDVANPFRIGVLNTLSDIHNGDGTDNDLMVHFSYASVPGFAVGFNFLDFDKPGNVQVKSVVKALLPSQALFGLEFEDDDIQHASGVSWFAFPSEDTDLQTGSHTTKRSDVEQRILFKHKYSSPPTVLVFFSTLDIKKSANCHVETLASNVTTDSFTLKIKSSIRVSEITVSWIALPPNKSGIAAGTISTKEIKSSGTSSATNKQGTVKFSPSLSKSPSIFLALSMLDIDRNAPTRVRLSSSNVSKSGMDWHIDSWGGSTLRAAAATYIAIDT</sequence>
<evidence type="ECO:0000256" key="2">
    <source>
        <dbReference type="SAM" id="MobiDB-lite"/>
    </source>
</evidence>
<dbReference type="SMART" id="SM00235">
    <property type="entry name" value="ZnMc"/>
    <property type="match status" value="1"/>
</dbReference>
<reference evidence="4" key="1">
    <citation type="submission" date="2021-08" db="EMBL/GenBank/DDBJ databases">
        <title>Chromosome-Level Trichoderma cornu-damae using Hi-C Data.</title>
        <authorList>
            <person name="Kim C.S."/>
        </authorList>
    </citation>
    <scope>NUCLEOTIDE SEQUENCE</scope>
    <source>
        <strain evidence="4">KA19-0412C</strain>
    </source>
</reference>
<dbReference type="InterPro" id="IPR001506">
    <property type="entry name" value="Peptidase_M12A"/>
</dbReference>
<dbReference type="GO" id="GO:0030246">
    <property type="term" value="F:carbohydrate binding"/>
    <property type="evidence" value="ECO:0007669"/>
    <property type="project" value="InterPro"/>
</dbReference>
<dbReference type="Gene3D" id="3.40.50.1460">
    <property type="match status" value="1"/>
</dbReference>
<evidence type="ECO:0000259" key="3">
    <source>
        <dbReference type="SMART" id="SM00235"/>
    </source>
</evidence>
<evidence type="ECO:0000313" key="4">
    <source>
        <dbReference type="EMBL" id="KAH6604050.1"/>
    </source>
</evidence>
<dbReference type="EMBL" id="JAIWOZ010000006">
    <property type="protein sequence ID" value="KAH6604050.1"/>
    <property type="molecule type" value="Genomic_DNA"/>
</dbReference>
<comment type="caution">
    <text evidence="4">The sequence shown here is derived from an EMBL/GenBank/DDBJ whole genome shotgun (WGS) entry which is preliminary data.</text>
</comment>
<dbReference type="AlphaFoldDB" id="A0A9P8QJC8"/>
<dbReference type="Gene3D" id="3.40.390.10">
    <property type="entry name" value="Collagenase (Catalytic Domain)"/>
    <property type="match status" value="1"/>
</dbReference>
<dbReference type="GO" id="GO:0005737">
    <property type="term" value="C:cytoplasm"/>
    <property type="evidence" value="ECO:0007669"/>
    <property type="project" value="TreeGrafter"/>
</dbReference>
<dbReference type="InterPro" id="IPR019019">
    <property type="entry name" value="H-type_lectin_domain"/>
</dbReference>
<dbReference type="GO" id="GO:0008270">
    <property type="term" value="F:zinc ion binding"/>
    <property type="evidence" value="ECO:0007669"/>
    <property type="project" value="InterPro"/>
</dbReference>
<feature type="domain" description="Peptidase metallopeptidase" evidence="3">
    <location>
        <begin position="736"/>
        <end position="885"/>
    </location>
</feature>
<feature type="compositionally biased region" description="Basic and acidic residues" evidence="2">
    <location>
        <begin position="628"/>
        <end position="644"/>
    </location>
</feature>
<proteinExistence type="inferred from homology"/>
<dbReference type="Gene3D" id="2.60.40.2080">
    <property type="match status" value="2"/>
</dbReference>
<dbReference type="OrthoDB" id="5152948at2759"/>
<dbReference type="InterPro" id="IPR050452">
    <property type="entry name" value="Metacaspase"/>
</dbReference>
<evidence type="ECO:0000256" key="1">
    <source>
        <dbReference type="ARBA" id="ARBA00009005"/>
    </source>
</evidence>
<organism evidence="4 5">
    <name type="scientific">Trichoderma cornu-damae</name>
    <dbReference type="NCBI Taxonomy" id="654480"/>
    <lineage>
        <taxon>Eukaryota</taxon>
        <taxon>Fungi</taxon>
        <taxon>Dikarya</taxon>
        <taxon>Ascomycota</taxon>
        <taxon>Pezizomycotina</taxon>
        <taxon>Sordariomycetes</taxon>
        <taxon>Hypocreomycetidae</taxon>
        <taxon>Hypocreales</taxon>
        <taxon>Hypocreaceae</taxon>
        <taxon>Trichoderma</taxon>
    </lineage>
</organism>
<dbReference type="SUPFAM" id="SSF55486">
    <property type="entry name" value="Metalloproteases ('zincins'), catalytic domain"/>
    <property type="match status" value="1"/>
</dbReference>
<feature type="region of interest" description="Disordered" evidence="2">
    <location>
        <begin position="602"/>
        <end position="644"/>
    </location>
</feature>
<dbReference type="SUPFAM" id="SSF141086">
    <property type="entry name" value="Agglutinin HPA-like"/>
    <property type="match status" value="2"/>
</dbReference>
<keyword evidence="5" id="KW-1185">Reference proteome</keyword>
<dbReference type="PANTHER" id="PTHR48104">
    <property type="entry name" value="METACASPASE-4"/>
    <property type="match status" value="1"/>
</dbReference>
<dbReference type="PANTHER" id="PTHR48104:SF30">
    <property type="entry name" value="METACASPASE-1"/>
    <property type="match status" value="1"/>
</dbReference>
<protein>
    <recommendedName>
        <fullName evidence="3">Peptidase metallopeptidase domain-containing protein</fullName>
    </recommendedName>
</protein>
<name>A0A9P8QJC8_9HYPO</name>
<comment type="similarity">
    <text evidence="1">Belongs to the peptidase C14B family.</text>
</comment>
<dbReference type="InterPro" id="IPR011600">
    <property type="entry name" value="Pept_C14_caspase"/>
</dbReference>
<dbReference type="Pfam" id="PF01400">
    <property type="entry name" value="Astacin"/>
    <property type="match status" value="1"/>
</dbReference>
<dbReference type="GO" id="GO:0004222">
    <property type="term" value="F:metalloendopeptidase activity"/>
    <property type="evidence" value="ECO:0007669"/>
    <property type="project" value="InterPro"/>
</dbReference>
<dbReference type="GO" id="GO:0007155">
    <property type="term" value="P:cell adhesion"/>
    <property type="evidence" value="ECO:0007669"/>
    <property type="project" value="InterPro"/>
</dbReference>
<gene>
    <name evidence="4" type="ORF">Trco_007496</name>
</gene>
<evidence type="ECO:0000313" key="5">
    <source>
        <dbReference type="Proteomes" id="UP000827724"/>
    </source>
</evidence>
<dbReference type="InterPro" id="IPR024079">
    <property type="entry name" value="MetalloPept_cat_dom_sf"/>
</dbReference>
<dbReference type="Pfam" id="PF09458">
    <property type="entry name" value="H_lectin"/>
    <property type="match status" value="2"/>
</dbReference>
<dbReference type="InterPro" id="IPR006026">
    <property type="entry name" value="Peptidase_Metallo"/>
</dbReference>
<dbReference type="CDD" id="cd04327">
    <property type="entry name" value="ZnMc_MMP_like_3"/>
    <property type="match status" value="1"/>
</dbReference>
<dbReference type="Proteomes" id="UP000827724">
    <property type="component" value="Unassembled WGS sequence"/>
</dbReference>
<accession>A0A9P8QJC8</accession>
<dbReference type="GO" id="GO:0006508">
    <property type="term" value="P:proteolysis"/>
    <property type="evidence" value="ECO:0007669"/>
    <property type="project" value="InterPro"/>
</dbReference>
<dbReference type="GO" id="GO:0004197">
    <property type="term" value="F:cysteine-type endopeptidase activity"/>
    <property type="evidence" value="ECO:0007669"/>
    <property type="project" value="InterPro"/>
</dbReference>
<feature type="compositionally biased region" description="Basic and acidic residues" evidence="2">
    <location>
        <begin position="602"/>
        <end position="621"/>
    </location>
</feature>